<dbReference type="PROSITE" id="PS50123">
    <property type="entry name" value="CHER"/>
    <property type="match status" value="1"/>
</dbReference>
<dbReference type="PATRIC" id="fig|1298851.3.peg.693"/>
<dbReference type="InterPro" id="IPR029063">
    <property type="entry name" value="SAM-dependent_MTases_sf"/>
</dbReference>
<gene>
    <name evidence="2" type="ORF">TST_0667</name>
</gene>
<protein>
    <submittedName>
        <fullName evidence="2">Chemotaxis protein methyltransferase CheR</fullName>
        <ecNumber evidence="2">2.1.1.80</ecNumber>
    </submittedName>
</protein>
<dbReference type="InterPro" id="IPR022642">
    <property type="entry name" value="CheR_C"/>
</dbReference>
<keyword evidence="3" id="KW-1185">Reference proteome</keyword>
<dbReference type="InterPro" id="IPR050903">
    <property type="entry name" value="Bact_Chemotaxis_MeTrfase"/>
</dbReference>
<dbReference type="InterPro" id="IPR000780">
    <property type="entry name" value="CheR_MeTrfase"/>
</dbReference>
<dbReference type="EMBL" id="AP013035">
    <property type="protein sequence ID" value="BAT71473.1"/>
    <property type="molecule type" value="Genomic_DNA"/>
</dbReference>
<dbReference type="PANTHER" id="PTHR24422:SF10">
    <property type="entry name" value="CHEMOTAXIS PROTEIN METHYLTRANSFERASE 2"/>
    <property type="match status" value="1"/>
</dbReference>
<dbReference type="CDD" id="cd02440">
    <property type="entry name" value="AdoMet_MTases"/>
    <property type="match status" value="1"/>
</dbReference>
<name>A0A0S3QT65_THET7</name>
<feature type="domain" description="CheR-type methyltransferase" evidence="1">
    <location>
        <begin position="1"/>
        <end position="261"/>
    </location>
</feature>
<dbReference type="OrthoDB" id="9816309at2"/>
<dbReference type="EC" id="2.1.1.80" evidence="2"/>
<evidence type="ECO:0000313" key="2">
    <source>
        <dbReference type="EMBL" id="BAT71473.1"/>
    </source>
</evidence>
<dbReference type="AlphaFoldDB" id="A0A0S3QT65"/>
<dbReference type="SMART" id="SM00138">
    <property type="entry name" value="MeTrc"/>
    <property type="match status" value="1"/>
</dbReference>
<dbReference type="Pfam" id="PF01739">
    <property type="entry name" value="CheR"/>
    <property type="match status" value="1"/>
</dbReference>
<dbReference type="KEGG" id="ttk:TST_0667"/>
<dbReference type="RefSeq" id="WP_068549467.1">
    <property type="nucleotide sequence ID" value="NZ_AP013035.1"/>
</dbReference>
<sequence>MGISTDTIKKVANVIYNELGIVVDSNNERILGSKISTFLLRKRITEQELLSKLTDRNFFKELISIITVNETYFFREKEHIDLLVKLIKKNRSVRARILSLPCSTGEEPLSILMACLEAGVKIDNIDIIGVDVDENAIAIAKDGVYSYRSVSKVPESLKAKYFVSINGAYKVREDLIRKVSYRVGNIFDKSFLRSLGMFDFIFCRNLLIYFDRVKREEALKNISLIHKTGGYLFISKTETLLGLNVPYKREFIDGIIVYKRL</sequence>
<dbReference type="PRINTS" id="PR00996">
    <property type="entry name" value="CHERMTFRASE"/>
</dbReference>
<dbReference type="SUPFAM" id="SSF53335">
    <property type="entry name" value="S-adenosyl-L-methionine-dependent methyltransferases"/>
    <property type="match status" value="1"/>
</dbReference>
<dbReference type="STRING" id="1298851.TST_0667"/>
<keyword evidence="2" id="KW-0489">Methyltransferase</keyword>
<evidence type="ECO:0000313" key="3">
    <source>
        <dbReference type="Proteomes" id="UP000063234"/>
    </source>
</evidence>
<keyword evidence="2" id="KW-0808">Transferase</keyword>
<dbReference type="GO" id="GO:0032259">
    <property type="term" value="P:methylation"/>
    <property type="evidence" value="ECO:0007669"/>
    <property type="project" value="UniProtKB-KW"/>
</dbReference>
<dbReference type="Proteomes" id="UP000063234">
    <property type="component" value="Chromosome"/>
</dbReference>
<dbReference type="GO" id="GO:0008983">
    <property type="term" value="F:protein-glutamate O-methyltransferase activity"/>
    <property type="evidence" value="ECO:0007669"/>
    <property type="project" value="UniProtKB-EC"/>
</dbReference>
<accession>A0A0S3QT65</accession>
<dbReference type="Gene3D" id="3.40.50.150">
    <property type="entry name" value="Vaccinia Virus protein VP39"/>
    <property type="match status" value="1"/>
</dbReference>
<reference evidence="3" key="1">
    <citation type="journal article" date="2018" name="Science">
        <title>A primordial and reversible TCA cycle in a facultatively chemolithoautotrophic thermophile.</title>
        <authorList>
            <person name="Nunoura T."/>
            <person name="Chikaraishi Y."/>
            <person name="Izaki R."/>
            <person name="Suwa T."/>
            <person name="Sato T."/>
            <person name="Harada T."/>
            <person name="Mori K."/>
            <person name="Kato Y."/>
            <person name="Miyazaki M."/>
            <person name="Shimamura S."/>
            <person name="Yanagawa K."/>
            <person name="Shuto A."/>
            <person name="Ohkouchi N."/>
            <person name="Fujita N."/>
            <person name="Takaki Y."/>
            <person name="Atomi H."/>
            <person name="Takai K."/>
        </authorList>
    </citation>
    <scope>NUCLEOTIDE SEQUENCE [LARGE SCALE GENOMIC DNA]</scope>
    <source>
        <strain evidence="3">DSM 17441 / JCM 13301 / NBRC 103674 / ABI70S6</strain>
    </source>
</reference>
<dbReference type="PANTHER" id="PTHR24422">
    <property type="entry name" value="CHEMOTAXIS PROTEIN METHYLTRANSFERASE"/>
    <property type="match status" value="1"/>
</dbReference>
<organism evidence="2 3">
    <name type="scientific">Thermosulfidibacter takaii (strain DSM 17441 / JCM 13301 / NBRC 103674 / ABI70S6)</name>
    <dbReference type="NCBI Taxonomy" id="1298851"/>
    <lineage>
        <taxon>Bacteria</taxon>
        <taxon>Pseudomonadati</taxon>
        <taxon>Thermosulfidibacterota</taxon>
        <taxon>Thermosulfidibacteria</taxon>
        <taxon>Thermosulfidibacterales</taxon>
        <taxon>Thermosulfidibacteraceae</taxon>
    </lineage>
</organism>
<proteinExistence type="predicted"/>
<evidence type="ECO:0000259" key="1">
    <source>
        <dbReference type="PROSITE" id="PS50123"/>
    </source>
</evidence>